<feature type="transmembrane region" description="Helical" evidence="1">
    <location>
        <begin position="51"/>
        <end position="70"/>
    </location>
</feature>
<sequence length="144" mass="15641">MEEMPRRTGRSILAILAGFFAVVILSLATDLLMHAIGVIPQIGQPVTDKPLLIATGYRIIYTILGSYITARLAPYQPMLHALWGGVIGLVLGIIGAVSAWNHPAFGPHWYPIAIIVIALPCAWAGGRLWMKQVDARAATQFLNK</sequence>
<feature type="transmembrane region" description="Helical" evidence="1">
    <location>
        <begin position="12"/>
        <end position="39"/>
    </location>
</feature>
<keyword evidence="1" id="KW-1133">Transmembrane helix</keyword>
<keyword evidence="1" id="KW-0472">Membrane</keyword>
<feature type="transmembrane region" description="Helical" evidence="1">
    <location>
        <begin position="82"/>
        <end position="102"/>
    </location>
</feature>
<dbReference type="Proteomes" id="UP000515312">
    <property type="component" value="Chromosome"/>
</dbReference>
<reference evidence="2 3" key="1">
    <citation type="submission" date="2020-08" db="EMBL/GenBank/DDBJ databases">
        <title>Edaphobacter telluris sp. nov. and Acidobacterium dinghuensis sp. nov., two acidobacteria isolated from forest soil.</title>
        <authorList>
            <person name="Fu J."/>
            <person name="Qiu L."/>
        </authorList>
    </citation>
    <scope>NUCLEOTIDE SEQUENCE [LARGE SCALE GENOMIC DNA]</scope>
    <source>
        <strain evidence="2">4Y35</strain>
    </source>
</reference>
<accession>A0A7G8BIS8</accession>
<organism evidence="2 3">
    <name type="scientific">Alloacidobacterium dinghuense</name>
    <dbReference type="NCBI Taxonomy" id="2763107"/>
    <lineage>
        <taxon>Bacteria</taxon>
        <taxon>Pseudomonadati</taxon>
        <taxon>Acidobacteriota</taxon>
        <taxon>Terriglobia</taxon>
        <taxon>Terriglobales</taxon>
        <taxon>Acidobacteriaceae</taxon>
        <taxon>Alloacidobacterium</taxon>
    </lineage>
</organism>
<dbReference type="EMBL" id="CP060394">
    <property type="protein sequence ID" value="QNI32448.1"/>
    <property type="molecule type" value="Genomic_DNA"/>
</dbReference>
<name>A0A7G8BIS8_9BACT</name>
<proteinExistence type="predicted"/>
<evidence type="ECO:0000313" key="3">
    <source>
        <dbReference type="Proteomes" id="UP000515312"/>
    </source>
</evidence>
<keyword evidence="1" id="KW-0812">Transmembrane</keyword>
<evidence type="ECO:0000313" key="2">
    <source>
        <dbReference type="EMBL" id="QNI32448.1"/>
    </source>
</evidence>
<gene>
    <name evidence="2" type="ORF">H7849_26355</name>
</gene>
<dbReference type="AlphaFoldDB" id="A0A7G8BIS8"/>
<keyword evidence="3" id="KW-1185">Reference proteome</keyword>
<feature type="transmembrane region" description="Helical" evidence="1">
    <location>
        <begin position="108"/>
        <end position="126"/>
    </location>
</feature>
<evidence type="ECO:0000256" key="1">
    <source>
        <dbReference type="SAM" id="Phobius"/>
    </source>
</evidence>
<dbReference type="KEGG" id="adin:H7849_26355"/>
<protein>
    <submittedName>
        <fullName evidence="2">Uncharacterized protein</fullName>
    </submittedName>
</protein>